<accession>E6KA97</accession>
<protein>
    <submittedName>
        <fullName evidence="1">Uncharacterized protein</fullName>
    </submittedName>
</protein>
<dbReference type="HOGENOM" id="CLU_2397157_0_0_10"/>
<dbReference type="STRING" id="873513.HMPREF6485_2524"/>
<proteinExistence type="predicted"/>
<dbReference type="EMBL" id="AEPD01000045">
    <property type="protein sequence ID" value="EFU29504.1"/>
    <property type="molecule type" value="Genomic_DNA"/>
</dbReference>
<evidence type="ECO:0000313" key="1">
    <source>
        <dbReference type="EMBL" id="EFU29504.1"/>
    </source>
</evidence>
<reference evidence="1 2" key="1">
    <citation type="submission" date="2010-10" db="EMBL/GenBank/DDBJ databases">
        <authorList>
            <person name="Muzny D."/>
            <person name="Qin X."/>
            <person name="Deng J."/>
            <person name="Jiang H."/>
            <person name="Liu Y."/>
            <person name="Qu J."/>
            <person name="Song X.-Z."/>
            <person name="Zhang L."/>
            <person name="Thornton R."/>
            <person name="Coyle M."/>
            <person name="Francisco L."/>
            <person name="Jackson L."/>
            <person name="Javaid M."/>
            <person name="Korchina V."/>
            <person name="Kovar C."/>
            <person name="Mata R."/>
            <person name="Mathew T."/>
            <person name="Ngo R."/>
            <person name="Nguyen L."/>
            <person name="Nguyen N."/>
            <person name="Okwuonu G."/>
            <person name="Ongeri F."/>
            <person name="Pham C."/>
            <person name="Simmons D."/>
            <person name="Wilczek-Boney K."/>
            <person name="Hale W."/>
            <person name="Jakkamsetti A."/>
            <person name="Pham P."/>
            <person name="Ruth R."/>
            <person name="San Lucas F."/>
            <person name="Warren J."/>
            <person name="Zhang J."/>
            <person name="Zhao Z."/>
            <person name="Zhou C."/>
            <person name="Zhu D."/>
            <person name="Lee S."/>
            <person name="Bess C."/>
            <person name="Blankenburg K."/>
            <person name="Forbes L."/>
            <person name="Fu Q."/>
            <person name="Gubbala S."/>
            <person name="Hirani K."/>
            <person name="Jayaseelan J.C."/>
            <person name="Lara F."/>
            <person name="Munidasa M."/>
            <person name="Palculict T."/>
            <person name="Patil S."/>
            <person name="Pu L.-L."/>
            <person name="Saada N."/>
            <person name="Tang L."/>
            <person name="Weissenberger G."/>
            <person name="Zhu Y."/>
            <person name="Hemphill L."/>
            <person name="Shang Y."/>
            <person name="Youmans B."/>
            <person name="Ayvaz T."/>
            <person name="Ross M."/>
            <person name="Santibanez J."/>
            <person name="Aqrawi P."/>
            <person name="Gross S."/>
            <person name="Joshi V."/>
            <person name="Fowler G."/>
            <person name="Nazareth L."/>
            <person name="Reid J."/>
            <person name="Worley K."/>
            <person name="Petrosino J."/>
            <person name="Highlander S."/>
            <person name="Gibbs R."/>
        </authorList>
    </citation>
    <scope>NUCLEOTIDE SEQUENCE [LARGE SCALE GENOMIC DNA]</scope>
    <source>
        <strain evidence="1 2">ATCC 33574</strain>
    </source>
</reference>
<sequence length="93" mass="11246">MSIRFISFFHDFKKYSLPIFHEIKKLSTAKIHDFKEKAKETRHIFPLIVSDYHFSHIDLPTLQPQHFRTALKIIPLFRRYLYMRGDIDASIPR</sequence>
<name>E6KA97_9BACT</name>
<evidence type="ECO:0000313" key="2">
    <source>
        <dbReference type="Proteomes" id="UP000003112"/>
    </source>
</evidence>
<comment type="caution">
    <text evidence="1">The sequence shown here is derived from an EMBL/GenBank/DDBJ whole genome shotgun (WGS) entry which is preliminary data.</text>
</comment>
<dbReference type="AlphaFoldDB" id="E6KA97"/>
<gene>
    <name evidence="1" type="ORF">HMPREF6485_2524</name>
</gene>
<organism evidence="1 2">
    <name type="scientific">Segatella buccae ATCC 33574</name>
    <dbReference type="NCBI Taxonomy" id="873513"/>
    <lineage>
        <taxon>Bacteria</taxon>
        <taxon>Pseudomonadati</taxon>
        <taxon>Bacteroidota</taxon>
        <taxon>Bacteroidia</taxon>
        <taxon>Bacteroidales</taxon>
        <taxon>Prevotellaceae</taxon>
        <taxon>Segatella</taxon>
    </lineage>
</organism>
<keyword evidence="2" id="KW-1185">Reference proteome</keyword>
<dbReference type="Proteomes" id="UP000003112">
    <property type="component" value="Unassembled WGS sequence"/>
</dbReference>